<name>A0A974WIE0_9BACT</name>
<dbReference type="EMBL" id="CP070608">
    <property type="protein sequence ID" value="QSE98715.1"/>
    <property type="molecule type" value="Genomic_DNA"/>
</dbReference>
<dbReference type="Proteomes" id="UP000662783">
    <property type="component" value="Chromosome"/>
</dbReference>
<keyword evidence="2" id="KW-1185">Reference proteome</keyword>
<dbReference type="RefSeq" id="WP_205723229.1">
    <property type="nucleotide sequence ID" value="NZ_CP070608.1"/>
</dbReference>
<protein>
    <submittedName>
        <fullName evidence="1">Uncharacterized protein</fullName>
    </submittedName>
</protein>
<gene>
    <name evidence="1" type="ORF">JR347_06440</name>
</gene>
<sequence length="1503" mass="164792">MILFICLGAVFFSSKTNATSFIDYSVLRSTEEISETHYNRLETKSSKFKKVRKFEFSTENASKLSDEKSLSFEAPNSADPIIDSYKERALSLNNYVEEQQRFVDQLDETTILDLPVGIKKTIGNIIYTIVIDSIVMLPTRSYLTAYMAFEIPSNGKKLAFRGTNIEFSKNGGLSGVSRLELLGDHQIGMGPNSLLIFKGEGLTYVEWDCFGFKSFGLDAEIEFSRNMLKPDTENGTPGPGNVRGRFTAVNLTSWDALVAEVNMEPFQVNGLDGVGFEVKKAVLDYSSINQAPGVVYPSGYNGDAFDPGNPNFWQGIFISEVSVKLPKQFNEEDSNNRIGFAGYNLIIDDSGFSGVLEATNVLGNGTMDKWPFTVNNIRIELISNQISAAGFDGLITLPVDKENPFEYSAIINPGNEYLFAVSPSKDLQFEFLKTSEVILRESSFLEVSVKNQKFMPRAYLNGSLSISSGEAKLNSLDFEALQLQTVEPYVQLGAFTLGTEGVKQNLGAFEIALNRIGSKLMDDPNEIGIVFDVTVKVIGEDGGGIGATGGIVVVGSTNSDGKRFSYERLEISRLGIAMNIGPVAVDGTLEWFKNDNTYGDGIRGEATVLVMDEFEVQAVLLFGKRGTNRFWFFDALAPNIPPSGTGIDITSFGGGAYYHMRQSMDGAGSYLGESLSGIVYVPDPTVNLGLKATVYLATSGSDGLFNGDATLEITFNSGGGVRMIDFKGNGYFLTPSITPNVAGLKDKVGGLVAGAAQGAMDQLNPDAMIAAHIHINYDVPNKTLHGNFEVFVEVIGGTMKGIGQNNIAGWVVIHFEPGEWYIHAGSPDDPLGLEMIKILKTKSYLMMGDYIPASPPPPERVSQILGGMDLDYMADLNELASGRGVAFGSRVEFDTGDITFLMFYARLAAGLGFDIMLKDYGNASCVGSSGPIGINGWYANGQAFGYFDGAIGIKVKILGKRKKINILSLAAAVVMQAKLPNPIWIRGVVGGRFSVLGGLVKGDCKFEVTIGDNCQIEGGSVLEGIQVISEITPNEGANDVSVFNVSQGVFNMEVGKVFEMVDLDDIKKSFRIKMDHFKILDGNQEIPGKLEWNYTNDVVAFNPIEILPPKKKLKAVLQVSFEEKVNGIWKVVEVDGSKFTEAKQVEFTTGEAPDYIPFENVEYSYPVISQRNFYKDESYQGYIKLKVGQAYLFDESGEWDQKGRIVASNGSPKYFEVSYTTQNVNYTIPKGLATNTTYSFDIVNVPKTASASIDDNISTKTSKVDLGDQQSTLEVETKEAQGEVNILQEDAIYGSFFRTSAYPTFIAKINSLSLNNGWSWPVRTGIHELGVNMSGPELFSYYEMNGFKEVDPLIELEATLGNNYWYQNYIKSLIYPSYPAYGLSLTWRQADKLGAPPAKAIYIEQNLALEALPLTDAFSAANPTTSGSGVFLYDLPLTMYKDYSDYRYQMAQDLLEGNNSWFSTLANTPFPGIRSGDYKMRIKYKLPGKNIITSSKEINIHVD</sequence>
<organism evidence="1 2">
    <name type="scientific">Fulvivirga lutea</name>
    <dbReference type="NCBI Taxonomy" id="2810512"/>
    <lineage>
        <taxon>Bacteria</taxon>
        <taxon>Pseudomonadati</taxon>
        <taxon>Bacteroidota</taxon>
        <taxon>Cytophagia</taxon>
        <taxon>Cytophagales</taxon>
        <taxon>Fulvivirgaceae</taxon>
        <taxon>Fulvivirga</taxon>
    </lineage>
</organism>
<accession>A0A974WIE0</accession>
<proteinExistence type="predicted"/>
<reference evidence="1" key="1">
    <citation type="submission" date="2021-02" db="EMBL/GenBank/DDBJ databases">
        <title>Fulvivirga sp. S481 isolated from sea water.</title>
        <authorList>
            <person name="Bae S.S."/>
            <person name="Baek K."/>
        </authorList>
    </citation>
    <scope>NUCLEOTIDE SEQUENCE</scope>
    <source>
        <strain evidence="1">S481</strain>
    </source>
</reference>
<evidence type="ECO:0000313" key="1">
    <source>
        <dbReference type="EMBL" id="QSE98715.1"/>
    </source>
</evidence>
<dbReference type="KEGG" id="fuv:JR347_06440"/>
<evidence type="ECO:0000313" key="2">
    <source>
        <dbReference type="Proteomes" id="UP000662783"/>
    </source>
</evidence>